<organism evidence="1 2">
    <name type="scientific">Sorghum bicolor</name>
    <name type="common">Sorghum</name>
    <name type="synonym">Sorghum vulgare</name>
    <dbReference type="NCBI Taxonomy" id="4558"/>
    <lineage>
        <taxon>Eukaryota</taxon>
        <taxon>Viridiplantae</taxon>
        <taxon>Streptophyta</taxon>
        <taxon>Embryophyta</taxon>
        <taxon>Tracheophyta</taxon>
        <taxon>Spermatophyta</taxon>
        <taxon>Magnoliopsida</taxon>
        <taxon>Liliopsida</taxon>
        <taxon>Poales</taxon>
        <taxon>Poaceae</taxon>
        <taxon>PACMAD clade</taxon>
        <taxon>Panicoideae</taxon>
        <taxon>Andropogonodae</taxon>
        <taxon>Andropogoneae</taxon>
        <taxon>Sorghinae</taxon>
        <taxon>Sorghum</taxon>
    </lineage>
</organism>
<dbReference type="Proteomes" id="UP000807115">
    <property type="component" value="Chromosome 5"/>
</dbReference>
<accession>A0A921UFZ4</accession>
<protein>
    <submittedName>
        <fullName evidence="1">Uncharacterized protein</fullName>
    </submittedName>
</protein>
<proteinExistence type="predicted"/>
<name>A0A921UFZ4_SORBI</name>
<dbReference type="EMBL" id="CM027684">
    <property type="protein sequence ID" value="KAG0529121.1"/>
    <property type="molecule type" value="Genomic_DNA"/>
</dbReference>
<dbReference type="AlphaFoldDB" id="A0A921UFZ4"/>
<comment type="caution">
    <text evidence="1">The sequence shown here is derived from an EMBL/GenBank/DDBJ whole genome shotgun (WGS) entry which is preliminary data.</text>
</comment>
<reference evidence="1" key="2">
    <citation type="submission" date="2020-10" db="EMBL/GenBank/DDBJ databases">
        <authorList>
            <person name="Cooper E.A."/>
            <person name="Brenton Z.W."/>
            <person name="Flinn B.S."/>
            <person name="Jenkins J."/>
            <person name="Shu S."/>
            <person name="Flowers D."/>
            <person name="Luo F."/>
            <person name="Wang Y."/>
            <person name="Xia P."/>
            <person name="Barry K."/>
            <person name="Daum C."/>
            <person name="Lipzen A."/>
            <person name="Yoshinaga Y."/>
            <person name="Schmutz J."/>
            <person name="Saski C."/>
            <person name="Vermerris W."/>
            <person name="Kresovich S."/>
        </authorList>
    </citation>
    <scope>NUCLEOTIDE SEQUENCE</scope>
</reference>
<evidence type="ECO:0000313" key="2">
    <source>
        <dbReference type="Proteomes" id="UP000807115"/>
    </source>
</evidence>
<evidence type="ECO:0000313" key="1">
    <source>
        <dbReference type="EMBL" id="KAG0529121.1"/>
    </source>
</evidence>
<sequence length="85" mass="9533">MPGCFLRDGGVDRRFSRGQGWVRGSRRDAARDGSTSRRFPRFALGSLARPARRSDAKPPSNEVRLFAGVLVGTKRREEVRFLVVT</sequence>
<gene>
    <name evidence="1" type="ORF">BDA96_05G071200</name>
</gene>
<reference evidence="1" key="1">
    <citation type="journal article" date="2019" name="BMC Genomics">
        <title>A new reference genome for Sorghum bicolor reveals high levels of sequence similarity between sweet and grain genotypes: implications for the genetics of sugar metabolism.</title>
        <authorList>
            <person name="Cooper E.A."/>
            <person name="Brenton Z.W."/>
            <person name="Flinn B.S."/>
            <person name="Jenkins J."/>
            <person name="Shu S."/>
            <person name="Flowers D."/>
            <person name="Luo F."/>
            <person name="Wang Y."/>
            <person name="Xia P."/>
            <person name="Barry K."/>
            <person name="Daum C."/>
            <person name="Lipzen A."/>
            <person name="Yoshinaga Y."/>
            <person name="Schmutz J."/>
            <person name="Saski C."/>
            <person name="Vermerris W."/>
            <person name="Kresovich S."/>
        </authorList>
    </citation>
    <scope>NUCLEOTIDE SEQUENCE</scope>
</reference>